<dbReference type="NCBIfam" id="NF047446">
    <property type="entry name" value="barrel_OmpL47"/>
    <property type="match status" value="1"/>
</dbReference>
<evidence type="ECO:0000313" key="2">
    <source>
        <dbReference type="Proteomes" id="UP000182360"/>
    </source>
</evidence>
<organism evidence="1 2">
    <name type="scientific">Treponema bryantii</name>
    <dbReference type="NCBI Taxonomy" id="163"/>
    <lineage>
        <taxon>Bacteria</taxon>
        <taxon>Pseudomonadati</taxon>
        <taxon>Spirochaetota</taxon>
        <taxon>Spirochaetia</taxon>
        <taxon>Spirochaetales</taxon>
        <taxon>Treponemataceae</taxon>
        <taxon>Treponema</taxon>
    </lineage>
</organism>
<proteinExistence type="predicted"/>
<dbReference type="Proteomes" id="UP000182360">
    <property type="component" value="Unassembled WGS sequence"/>
</dbReference>
<protein>
    <submittedName>
        <fullName evidence="1">Ig-like domain (Group 3)</fullName>
    </submittedName>
</protein>
<reference evidence="1 2" key="1">
    <citation type="submission" date="2016-10" db="EMBL/GenBank/DDBJ databases">
        <authorList>
            <person name="de Groot N.N."/>
        </authorList>
    </citation>
    <scope>NUCLEOTIDE SEQUENCE [LARGE SCALE GENOMIC DNA]</scope>
    <source>
        <strain evidence="1 2">B25</strain>
    </source>
</reference>
<evidence type="ECO:0000313" key="1">
    <source>
        <dbReference type="EMBL" id="SEQ74805.1"/>
    </source>
</evidence>
<dbReference type="RefSeq" id="WP_143064238.1">
    <property type="nucleotide sequence ID" value="NZ_FOFU01000010.1"/>
</dbReference>
<sequence>MKNLKKITFIILCLILFNFHIFANLSGGGNIGIGPTLKGYSKKYVDNNNNKLQENIPYDTINLKICANYDLTSEEEKEEELCLINFSAISGKILFKDNNIYCQNLRINFDNPYGTIKINSNIVYRGSIAARPVVAVTPKPDSYVVNNNDILEIYFNDTHFYFYFKKDTVPPSISIDNPKGIFIPSNLKVDFNANDNLCGINDNSWNINYHSEDGKYQASLKKNSLTLSPKWPNGIYVFEVSVEDKIGNKNTKSFNLTLDTKGPIINYLIKPKVFDRSGKIQATINEPISGKIKYEYSFKDERKTEECDGVVIFNEEGYYKDFQFIATDLAGNTETSSTISFTIDKTPPEINVKSYTKDWTKSAVTVSATATDKNNIDPDSWKYSIDNGSIQAILTDTEFSKSFDLNTGIHNIYIYVSDKAGNEATSEKITLKVDKVKPTTPVLTLTDPNVGGITIVNGKANKYGSSVTITPKSTDENSGISTYKFSTDQNNWTTGSSYLLNKTGSYTVYCKAVDMAGNESGTTTVEVYIDNSTPSINYTTFNSDSWFSSYKILLTANGCSSGINDSTWQYSLDGGKTFNNCQKDTNGEIYLLLNKTGEYNLVFKVKSNTGIEGITASKKIKIDSTKPEIKLNSTIPSKSKSLTISVTSSDANSGISATGYEISINSQMISDVEYKNTISAKLENEGVNKLKFYAIDNAGNKVYSDEYTIVIDNTGPVVTFASVPGTWVQSAVIKAASSSTDVNSDTWKYYYQYTDGSEKSGKGNEFTLNTHGEVEVWFTVEDDCGNIGTSEKKTIRIDRKAPVFNTSFTQKGNKITATATDADSGLNLDSYKWSLDGKTYNKGNTATLKDGKKQKVYFTVEDNCGNIGSVEYTIDVVDITPPVMSFTPEAYSYKDKLTLKNISVTDNVSGVKTVEYYVDNNLLTRREKVDSSIELDVWNFEAGNHNVWLKAFDEQGNSAESEKVSFKIDRTIPSITSNKFIYEENEISDDDFIGKNELTVKIEASDDSGTIKSIHYGVSATEGVEPENWKVQAEHTIILNNSQNALQNGINFIYVKAEDIAGNCSVPLIKAIIKDTGKPGKALISSTTHKFANDVKDVELNTTASFVLKPTRTSGAGIKGYRYSLEEGVSETNTRVITSGTIESKSMEILDFEELADNKENEFYFLKVWCIGGNDLESDETVYSFRVDTTPPAGLYISLNPQVNYSNSYFYNDDVTNVSWNIPRDLTGIEKYELEITTDGEKLYSADTKNTSAVINVKNLCKAKNLKAGKLDVQVTAYDYAKNSVEASRSFNFDFEAPVFENEINIEEVEGNPVARKIIWGKVTDAQSECEQIVIEYTRLDEDNAKSNRVVLNAEDSELPESYTISTFRNDTAYFLSVTGYDKAGNTAALEKCFAVGNAVVPEVIRSEYRELSNGIIITGIKEKRPGSVKLINGKLILPENIKVYGIKSVNGNAVKERIDELNIANGTLIAQDNSIPAAEFEPAADILKYEIQCGQFVFENQNFIYEAENGIALTDVNVEVPVENKVKDTETVHFERIELGYPNALYINAVSNELDTPVTVKTDGFDIQNVNQIEIEGEAYRLNNSRSSIFFEPKNINIVTASQDKEIPLTNTYTDSSFNSVYGDIDGTNLELVLNDVTYIVKKAGISGNTINIYEA</sequence>
<keyword evidence="2" id="KW-1185">Reference proteome</keyword>
<dbReference type="OrthoDB" id="340819at2"/>
<feature type="non-terminal residue" evidence="1">
    <location>
        <position position="1657"/>
    </location>
</feature>
<name>A0A1H9IK96_9SPIR</name>
<dbReference type="InterPro" id="IPR013783">
    <property type="entry name" value="Ig-like_fold"/>
</dbReference>
<accession>A0A1H9IK96</accession>
<dbReference type="InterPro" id="IPR058094">
    <property type="entry name" value="Ig-like_OmpL47-like"/>
</dbReference>
<dbReference type="Gene3D" id="3.30.1920.20">
    <property type="match status" value="1"/>
</dbReference>
<dbReference type="Gene3D" id="2.60.40.10">
    <property type="entry name" value="Immunoglobulins"/>
    <property type="match status" value="3"/>
</dbReference>
<dbReference type="EMBL" id="FOFU01000010">
    <property type="protein sequence ID" value="SEQ74805.1"/>
    <property type="molecule type" value="Genomic_DNA"/>
</dbReference>
<gene>
    <name evidence="1" type="ORF">SAMN04487977_1101</name>
</gene>